<evidence type="ECO:0000256" key="1">
    <source>
        <dbReference type="ARBA" id="ARBA00022741"/>
    </source>
</evidence>
<feature type="region of interest" description="Disordered" evidence="3">
    <location>
        <begin position="166"/>
        <end position="201"/>
    </location>
</feature>
<evidence type="ECO:0000259" key="4">
    <source>
        <dbReference type="PROSITE" id="PS50011"/>
    </source>
</evidence>
<dbReference type="AlphaFoldDB" id="A0A835DI32"/>
<feature type="compositionally biased region" description="Polar residues" evidence="3">
    <location>
        <begin position="170"/>
        <end position="179"/>
    </location>
</feature>
<dbReference type="PANTHER" id="PTHR47989:SF61">
    <property type="entry name" value="PROTEIN KINASE DOMAIN-CONTAINING PROTEIN"/>
    <property type="match status" value="1"/>
</dbReference>
<dbReference type="InterPro" id="IPR000719">
    <property type="entry name" value="Prot_kinase_dom"/>
</dbReference>
<evidence type="ECO:0000313" key="6">
    <source>
        <dbReference type="Proteomes" id="UP000655225"/>
    </source>
</evidence>
<keyword evidence="2" id="KW-0067">ATP-binding</keyword>
<evidence type="ECO:0000313" key="5">
    <source>
        <dbReference type="EMBL" id="KAF8400939.1"/>
    </source>
</evidence>
<dbReference type="SUPFAM" id="SSF56112">
    <property type="entry name" value="Protein kinase-like (PK-like)"/>
    <property type="match status" value="1"/>
</dbReference>
<gene>
    <name evidence="5" type="ORF">HHK36_014242</name>
</gene>
<keyword evidence="1" id="KW-0547">Nucleotide-binding</keyword>
<accession>A0A835DI32</accession>
<evidence type="ECO:0000256" key="2">
    <source>
        <dbReference type="ARBA" id="ARBA00022840"/>
    </source>
</evidence>
<name>A0A835DI32_TETSI</name>
<feature type="compositionally biased region" description="Basic and acidic residues" evidence="3">
    <location>
        <begin position="181"/>
        <end position="192"/>
    </location>
</feature>
<proteinExistence type="predicted"/>
<dbReference type="Pfam" id="PF00069">
    <property type="entry name" value="Pkinase"/>
    <property type="match status" value="1"/>
</dbReference>
<reference evidence="5 6" key="1">
    <citation type="submission" date="2020-04" db="EMBL/GenBank/DDBJ databases">
        <title>Plant Genome Project.</title>
        <authorList>
            <person name="Zhang R.-G."/>
        </authorList>
    </citation>
    <scope>NUCLEOTIDE SEQUENCE [LARGE SCALE GENOMIC DNA]</scope>
    <source>
        <strain evidence="5">YNK0</strain>
        <tissue evidence="5">Leaf</tissue>
    </source>
</reference>
<organism evidence="5 6">
    <name type="scientific">Tetracentron sinense</name>
    <name type="common">Spur-leaf</name>
    <dbReference type="NCBI Taxonomy" id="13715"/>
    <lineage>
        <taxon>Eukaryota</taxon>
        <taxon>Viridiplantae</taxon>
        <taxon>Streptophyta</taxon>
        <taxon>Embryophyta</taxon>
        <taxon>Tracheophyta</taxon>
        <taxon>Spermatophyta</taxon>
        <taxon>Magnoliopsida</taxon>
        <taxon>Trochodendrales</taxon>
        <taxon>Trochodendraceae</taxon>
        <taxon>Tetracentron</taxon>
    </lineage>
</organism>
<dbReference type="GO" id="GO:0004672">
    <property type="term" value="F:protein kinase activity"/>
    <property type="evidence" value="ECO:0007669"/>
    <property type="project" value="InterPro"/>
</dbReference>
<dbReference type="OrthoDB" id="4062651at2759"/>
<dbReference type="EMBL" id="JABCRI010000009">
    <property type="protein sequence ID" value="KAF8400939.1"/>
    <property type="molecule type" value="Genomic_DNA"/>
</dbReference>
<evidence type="ECO:0000256" key="3">
    <source>
        <dbReference type="SAM" id="MobiDB-lite"/>
    </source>
</evidence>
<dbReference type="PANTHER" id="PTHR47989">
    <property type="entry name" value="OS01G0750732 PROTEIN"/>
    <property type="match status" value="1"/>
</dbReference>
<dbReference type="Gene3D" id="1.10.510.10">
    <property type="entry name" value="Transferase(Phosphotransferase) domain 1"/>
    <property type="match status" value="1"/>
</dbReference>
<dbReference type="GO" id="GO:0005524">
    <property type="term" value="F:ATP binding"/>
    <property type="evidence" value="ECO:0007669"/>
    <property type="project" value="UniProtKB-KW"/>
</dbReference>
<dbReference type="PROSITE" id="PS50011">
    <property type="entry name" value="PROTEIN_KINASE_DOM"/>
    <property type="match status" value="1"/>
</dbReference>
<dbReference type="InterPro" id="IPR011009">
    <property type="entry name" value="Kinase-like_dom_sf"/>
</dbReference>
<protein>
    <recommendedName>
        <fullName evidence="4">Protein kinase domain-containing protein</fullName>
    </recommendedName>
</protein>
<dbReference type="Proteomes" id="UP000655225">
    <property type="component" value="Unassembled WGS sequence"/>
</dbReference>
<comment type="caution">
    <text evidence="5">The sequence shown here is derived from an EMBL/GenBank/DDBJ whole genome shotgun (WGS) entry which is preliminary data.</text>
</comment>
<feature type="domain" description="Protein kinase" evidence="4">
    <location>
        <begin position="1"/>
        <end position="112"/>
    </location>
</feature>
<sequence>MSAVAGSFGYLAPEYVYTTKVNEKVDVYCFGVVLLELATGREASNRDDEYMLAEWAWRYLQDGNSIADALYEKVKEPCYLDEMSAVFNLGIICTATLPSKRPSMKEVLQILLRCGPLQAYGENKAGNDYDAAPLLTTTDCLSNYRHSRRRRTSEDVDDDDNLACIREGLGNTSGTNQAETKIGEDEREERVAADGATSPEMKVMVDRGKGVDNGVAGMVKLAGEDGGREKEQEGR</sequence>
<keyword evidence="6" id="KW-1185">Reference proteome</keyword>